<dbReference type="EMBL" id="JAEQMY010000017">
    <property type="protein sequence ID" value="MBL0405015.1"/>
    <property type="molecule type" value="Genomic_DNA"/>
</dbReference>
<evidence type="ECO:0000259" key="1">
    <source>
        <dbReference type="PROSITE" id="PS51186"/>
    </source>
</evidence>
<dbReference type="AlphaFoldDB" id="A0A937D2A2"/>
<proteinExistence type="predicted"/>
<dbReference type="Proteomes" id="UP000605848">
    <property type="component" value="Unassembled WGS sequence"/>
</dbReference>
<dbReference type="RefSeq" id="WP_202060290.1">
    <property type="nucleotide sequence ID" value="NZ_JAEQMY010000017.1"/>
</dbReference>
<sequence>MSKPEIVVTDAVDEEIEAIIRGGLNSYNDEMTGYSDRQPLAVLVKNPATGEVLGGAVGRSSLGLLFLDLFHLPKHLRGSGLGTSILQAFEEEGRRRGCVTGVLYTISFQAPGFYERHGWRRFGEIACQPPGTSRIFLTKQL</sequence>
<evidence type="ECO:0000313" key="2">
    <source>
        <dbReference type="EMBL" id="MBL0405015.1"/>
    </source>
</evidence>
<dbReference type="InterPro" id="IPR000182">
    <property type="entry name" value="GNAT_dom"/>
</dbReference>
<accession>A0A937D2A2</accession>
<evidence type="ECO:0000313" key="3">
    <source>
        <dbReference type="Proteomes" id="UP000605848"/>
    </source>
</evidence>
<dbReference type="GO" id="GO:0016747">
    <property type="term" value="F:acyltransferase activity, transferring groups other than amino-acyl groups"/>
    <property type="evidence" value="ECO:0007669"/>
    <property type="project" value="InterPro"/>
</dbReference>
<protein>
    <submittedName>
        <fullName evidence="2">GNAT family N-acetyltransferase</fullName>
    </submittedName>
</protein>
<dbReference type="Gene3D" id="3.40.630.30">
    <property type="match status" value="1"/>
</dbReference>
<name>A0A937D2A2_9HYPH</name>
<dbReference type="SUPFAM" id="SSF55729">
    <property type="entry name" value="Acyl-CoA N-acyltransferases (Nat)"/>
    <property type="match status" value="1"/>
</dbReference>
<reference evidence="2" key="1">
    <citation type="submission" date="2021-01" db="EMBL/GenBank/DDBJ databases">
        <title>Microvirga sp.</title>
        <authorList>
            <person name="Kim M.K."/>
        </authorList>
    </citation>
    <scope>NUCLEOTIDE SEQUENCE</scope>
    <source>
        <strain evidence="2">5420S-16</strain>
    </source>
</reference>
<feature type="domain" description="N-acetyltransferase" evidence="1">
    <location>
        <begin position="6"/>
        <end position="141"/>
    </location>
</feature>
<dbReference type="Pfam" id="PF00583">
    <property type="entry name" value="Acetyltransf_1"/>
    <property type="match status" value="1"/>
</dbReference>
<keyword evidence="3" id="KW-1185">Reference proteome</keyword>
<gene>
    <name evidence="2" type="ORF">JKG68_13645</name>
</gene>
<dbReference type="PROSITE" id="PS51186">
    <property type="entry name" value="GNAT"/>
    <property type="match status" value="1"/>
</dbReference>
<dbReference type="InterPro" id="IPR016181">
    <property type="entry name" value="Acyl_CoA_acyltransferase"/>
</dbReference>
<organism evidence="2 3">
    <name type="scientific">Microvirga aerilata</name>
    <dbReference type="NCBI Taxonomy" id="670292"/>
    <lineage>
        <taxon>Bacteria</taxon>
        <taxon>Pseudomonadati</taxon>
        <taxon>Pseudomonadota</taxon>
        <taxon>Alphaproteobacteria</taxon>
        <taxon>Hyphomicrobiales</taxon>
        <taxon>Methylobacteriaceae</taxon>
        <taxon>Microvirga</taxon>
    </lineage>
</organism>
<comment type="caution">
    <text evidence="2">The sequence shown here is derived from an EMBL/GenBank/DDBJ whole genome shotgun (WGS) entry which is preliminary data.</text>
</comment>